<dbReference type="AlphaFoldDB" id="A0A8X6Y037"/>
<organism evidence="1 2">
    <name type="scientific">Trichonephila inaurata madagascariensis</name>
    <dbReference type="NCBI Taxonomy" id="2747483"/>
    <lineage>
        <taxon>Eukaryota</taxon>
        <taxon>Metazoa</taxon>
        <taxon>Ecdysozoa</taxon>
        <taxon>Arthropoda</taxon>
        <taxon>Chelicerata</taxon>
        <taxon>Arachnida</taxon>
        <taxon>Araneae</taxon>
        <taxon>Araneomorphae</taxon>
        <taxon>Entelegynae</taxon>
        <taxon>Araneoidea</taxon>
        <taxon>Nephilidae</taxon>
        <taxon>Trichonephila</taxon>
        <taxon>Trichonephila inaurata</taxon>
    </lineage>
</organism>
<comment type="caution">
    <text evidence="1">The sequence shown here is derived from an EMBL/GenBank/DDBJ whole genome shotgun (WGS) entry which is preliminary data.</text>
</comment>
<proteinExistence type="predicted"/>
<accession>A0A8X6Y037</accession>
<dbReference type="EMBL" id="BMAV01014238">
    <property type="protein sequence ID" value="GFY62499.1"/>
    <property type="molecule type" value="Genomic_DNA"/>
</dbReference>
<sequence length="123" mass="13777">MLDGYHWYPVPTRSQYNTGITLRFKDNAEAHCSTFKVSQWRALGGKVAHPNEHFCYSGQARRRILEVSVKSGKREEKSGVSGGLFSFLSTPNPLNQATGSFFYSGAVRKKGLSCSWKEVIKTI</sequence>
<dbReference type="Proteomes" id="UP000886998">
    <property type="component" value="Unassembled WGS sequence"/>
</dbReference>
<protein>
    <submittedName>
        <fullName evidence="1">Uncharacterized protein</fullName>
    </submittedName>
</protein>
<evidence type="ECO:0000313" key="1">
    <source>
        <dbReference type="EMBL" id="GFY62499.1"/>
    </source>
</evidence>
<gene>
    <name evidence="1" type="ORF">TNIN_300771</name>
</gene>
<evidence type="ECO:0000313" key="2">
    <source>
        <dbReference type="Proteomes" id="UP000886998"/>
    </source>
</evidence>
<reference evidence="1" key="1">
    <citation type="submission" date="2020-08" db="EMBL/GenBank/DDBJ databases">
        <title>Multicomponent nature underlies the extraordinary mechanical properties of spider dragline silk.</title>
        <authorList>
            <person name="Kono N."/>
            <person name="Nakamura H."/>
            <person name="Mori M."/>
            <person name="Yoshida Y."/>
            <person name="Ohtoshi R."/>
            <person name="Malay A.D."/>
            <person name="Moran D.A.P."/>
            <person name="Tomita M."/>
            <person name="Numata K."/>
            <person name="Arakawa K."/>
        </authorList>
    </citation>
    <scope>NUCLEOTIDE SEQUENCE</scope>
</reference>
<name>A0A8X6Y037_9ARAC</name>
<keyword evidence="2" id="KW-1185">Reference proteome</keyword>